<keyword evidence="3" id="KW-0233">DNA recombination</keyword>
<dbReference type="AlphaFoldDB" id="A0A8H7ZGM5"/>
<evidence type="ECO:0000256" key="1">
    <source>
        <dbReference type="ARBA" id="ARBA00006638"/>
    </source>
</evidence>
<evidence type="ECO:0000313" key="8">
    <source>
        <dbReference type="EMBL" id="KAG5418713.1"/>
    </source>
</evidence>
<dbReference type="SUPFAM" id="SSF54768">
    <property type="entry name" value="dsRNA-binding domain-like"/>
    <property type="match status" value="1"/>
</dbReference>
<dbReference type="InterPro" id="IPR007232">
    <property type="entry name" value="Rad52_Rad59_Rad22"/>
</dbReference>
<proteinExistence type="inferred from homology"/>
<evidence type="ECO:0000256" key="6">
    <source>
        <dbReference type="ARBA" id="ARBA00041062"/>
    </source>
</evidence>
<dbReference type="PANTHER" id="PTHR12132">
    <property type="entry name" value="DNA REPAIR AND RECOMBINATION PROTEIN RAD52, RAD59"/>
    <property type="match status" value="1"/>
</dbReference>
<keyword evidence="2" id="KW-0227">DNA damage</keyword>
<keyword evidence="4" id="KW-0234">DNA repair</keyword>
<dbReference type="EMBL" id="JAEOAQ010000004">
    <property type="protein sequence ID" value="KAG5418713.1"/>
    <property type="molecule type" value="Genomic_DNA"/>
</dbReference>
<dbReference type="Pfam" id="PF04098">
    <property type="entry name" value="Rad52_Rad22"/>
    <property type="match status" value="1"/>
</dbReference>
<keyword evidence="9" id="KW-1185">Reference proteome</keyword>
<dbReference type="Gene3D" id="3.30.390.80">
    <property type="entry name" value="DNA repair protein Rad52/59/22"/>
    <property type="match status" value="1"/>
</dbReference>
<evidence type="ECO:0000256" key="4">
    <source>
        <dbReference type="ARBA" id="ARBA00023204"/>
    </source>
</evidence>
<dbReference type="OrthoDB" id="206565at2759"/>
<dbReference type="InterPro" id="IPR041247">
    <property type="entry name" value="Rad52_fam"/>
</dbReference>
<evidence type="ECO:0000313" key="9">
    <source>
        <dbReference type="Proteomes" id="UP000669133"/>
    </source>
</evidence>
<sequence length="221" mass="24609">MPFEDSKYDIDEETRNLPSTVSYFPTLDNLDDDATEDTMEDCDEEVLKKISLLQIKLEQLQYSRDSKNVGGINWSFNKFSGHTLYELANEVFGFNGWSTSIEDCVISDMNVVEDDGTGEQTASGGTENGCNTSTSETSSSNDSKVRYSAKCICVIRLTLQDGTWSEGIGEGSATNIPHKYMCYSKCKKEAVTDGMKNAIVGLRDLYFRYESKKISNEFGLG</sequence>
<dbReference type="GO" id="GO:0005634">
    <property type="term" value="C:nucleus"/>
    <property type="evidence" value="ECO:0007669"/>
    <property type="project" value="TreeGrafter"/>
</dbReference>
<organism evidence="8 9">
    <name type="scientific">Candida metapsilosis</name>
    <dbReference type="NCBI Taxonomy" id="273372"/>
    <lineage>
        <taxon>Eukaryota</taxon>
        <taxon>Fungi</taxon>
        <taxon>Dikarya</taxon>
        <taxon>Ascomycota</taxon>
        <taxon>Saccharomycotina</taxon>
        <taxon>Pichiomycetes</taxon>
        <taxon>Debaryomycetaceae</taxon>
        <taxon>Candida/Lodderomyces clade</taxon>
        <taxon>Candida</taxon>
    </lineage>
</organism>
<protein>
    <recommendedName>
        <fullName evidence="6">DNA repair and recombination protein RAD52</fullName>
    </recommendedName>
</protein>
<dbReference type="GO" id="GO:0045002">
    <property type="term" value="P:double-strand break repair via single-strand annealing"/>
    <property type="evidence" value="ECO:0007669"/>
    <property type="project" value="TreeGrafter"/>
</dbReference>
<evidence type="ECO:0000256" key="7">
    <source>
        <dbReference type="SAM" id="MobiDB-lite"/>
    </source>
</evidence>
<dbReference type="Proteomes" id="UP000669133">
    <property type="component" value="Unassembled WGS sequence"/>
</dbReference>
<comment type="caution">
    <text evidence="8">The sequence shown here is derived from an EMBL/GenBank/DDBJ whole genome shotgun (WGS) entry which is preliminary data.</text>
</comment>
<feature type="region of interest" description="Disordered" evidence="7">
    <location>
        <begin position="115"/>
        <end position="141"/>
    </location>
</feature>
<evidence type="ECO:0000256" key="5">
    <source>
        <dbReference type="ARBA" id="ARBA00037138"/>
    </source>
</evidence>
<evidence type="ECO:0000256" key="2">
    <source>
        <dbReference type="ARBA" id="ARBA00022763"/>
    </source>
</evidence>
<dbReference type="GO" id="GO:0006312">
    <property type="term" value="P:mitotic recombination"/>
    <property type="evidence" value="ECO:0007669"/>
    <property type="project" value="TreeGrafter"/>
</dbReference>
<gene>
    <name evidence="8" type="ORF">I9W82_003431</name>
</gene>
<feature type="compositionally biased region" description="Polar residues" evidence="7">
    <location>
        <begin position="118"/>
        <end position="131"/>
    </location>
</feature>
<dbReference type="GeneID" id="93652060"/>
<dbReference type="GO" id="GO:0000724">
    <property type="term" value="P:double-strand break repair via homologous recombination"/>
    <property type="evidence" value="ECO:0007669"/>
    <property type="project" value="TreeGrafter"/>
</dbReference>
<reference evidence="8 9" key="1">
    <citation type="submission" date="2020-12" db="EMBL/GenBank/DDBJ databases">
        <title>Effect of drift, selection, and recombination on the evolution of hybrid genomes in Candida yeast pathogens.</title>
        <authorList>
            <person name="Mixao V."/>
            <person name="Ksiezopolska E."/>
            <person name="Saus E."/>
            <person name="Boekhout T."/>
            <person name="Gacser A."/>
            <person name="Gabaldon T."/>
        </authorList>
    </citation>
    <scope>NUCLEOTIDE SEQUENCE [LARGE SCALE GENOMIC DNA]</scope>
    <source>
        <strain evidence="8 9">BP57</strain>
    </source>
</reference>
<comment type="function">
    <text evidence="5">Involved in DNA double-strand break (DSB) repair and recombination. Promotes the annealing of complementary single-stranded DNA and by stimulation of the RAD51 recombinase.</text>
</comment>
<evidence type="ECO:0000256" key="3">
    <source>
        <dbReference type="ARBA" id="ARBA00023172"/>
    </source>
</evidence>
<accession>A0A8H7ZGM5</accession>
<comment type="similarity">
    <text evidence="1">Belongs to the RAD52 family.</text>
</comment>
<dbReference type="RefSeq" id="XP_067547829.1">
    <property type="nucleotide sequence ID" value="XM_067692396.1"/>
</dbReference>
<dbReference type="InterPro" id="IPR042525">
    <property type="entry name" value="Rad52_Rad59_Rad22_sf"/>
</dbReference>
<name>A0A8H7ZGM5_9ASCO</name>
<dbReference type="PANTHER" id="PTHR12132:SF1">
    <property type="entry name" value="DNA REPAIR PROTEIN RAD52 HOMOLOG"/>
    <property type="match status" value="1"/>
</dbReference>